<reference evidence="1 2" key="1">
    <citation type="submission" date="2019-12" db="EMBL/GenBank/DDBJ databases">
        <authorList>
            <person name="Alioto T."/>
            <person name="Alioto T."/>
            <person name="Gomez Garrido J."/>
        </authorList>
    </citation>
    <scope>NUCLEOTIDE SEQUENCE [LARGE SCALE GENOMIC DNA]</scope>
</reference>
<gene>
    <name evidence="1" type="ORF">OLEA9_A101753</name>
</gene>
<dbReference type="AlphaFoldDB" id="A0A8S0URW0"/>
<evidence type="ECO:0000313" key="2">
    <source>
        <dbReference type="Proteomes" id="UP000594638"/>
    </source>
</evidence>
<accession>A0A8S0URW0</accession>
<keyword evidence="2" id="KW-1185">Reference proteome</keyword>
<protein>
    <submittedName>
        <fullName evidence="1">Uncharacterized protein</fullName>
    </submittedName>
</protein>
<dbReference type="OrthoDB" id="741600at2759"/>
<dbReference type="PANTHER" id="PTHR33984:SF10">
    <property type="entry name" value="S1 MOTIF DOMAIN-CONTAINING PROTEIN"/>
    <property type="match status" value="1"/>
</dbReference>
<comment type="caution">
    <text evidence="1">The sequence shown here is derived from an EMBL/GenBank/DDBJ whole genome shotgun (WGS) entry which is preliminary data.</text>
</comment>
<dbReference type="Proteomes" id="UP000594638">
    <property type="component" value="Unassembled WGS sequence"/>
</dbReference>
<dbReference type="PANTHER" id="PTHR33984">
    <property type="entry name" value="OS02G0717600 PROTEIN"/>
    <property type="match status" value="1"/>
</dbReference>
<organism evidence="1 2">
    <name type="scientific">Olea europaea subsp. europaea</name>
    <dbReference type="NCBI Taxonomy" id="158383"/>
    <lineage>
        <taxon>Eukaryota</taxon>
        <taxon>Viridiplantae</taxon>
        <taxon>Streptophyta</taxon>
        <taxon>Embryophyta</taxon>
        <taxon>Tracheophyta</taxon>
        <taxon>Spermatophyta</taxon>
        <taxon>Magnoliopsida</taxon>
        <taxon>eudicotyledons</taxon>
        <taxon>Gunneridae</taxon>
        <taxon>Pentapetalae</taxon>
        <taxon>asterids</taxon>
        <taxon>lamiids</taxon>
        <taxon>Lamiales</taxon>
        <taxon>Oleaceae</taxon>
        <taxon>Oleeae</taxon>
        <taxon>Olea</taxon>
    </lineage>
</organism>
<sequence>MRGNIQTVVCVKQVKQDAHEEWDKKMPLPGDIIEGVAEDAVDDDSFMSAKLRSELCSLLGKISREADFIWMKVRRGGSTVKLQVCVVADRCSKLQRNFTVRAASDERHIAVLADLTFEQCFELQEMSRKVVNLDSKGFHQKAMKYDWKKKVGTYLPDNRCTVVSSILFMPLANEGGIEFPTVRAMAWFSAAVSSGIPLVFVNIQSEIITLYFHFLLKTRNHVTGKELTWGRRQTSNTSLNIVQGIRIWFLPGVAEETLELCPQSGETRYGMDIRRTEEGFICIYSVSKGTAADRAGLNHLLEQANETRNLVVMSRLQGKSLMPSIVDSEGLIHCCDNADIKETLISAMDIMESIQLHVMSYPNHINVGTPLATGAAILKPPI</sequence>
<name>A0A8S0URW0_OLEEU</name>
<dbReference type="EMBL" id="CACTIH010009040">
    <property type="protein sequence ID" value="CAA3020555.1"/>
    <property type="molecule type" value="Genomic_DNA"/>
</dbReference>
<proteinExistence type="predicted"/>
<evidence type="ECO:0000313" key="1">
    <source>
        <dbReference type="EMBL" id="CAA3020555.1"/>
    </source>
</evidence>
<dbReference type="Gramene" id="OE9A101753T1">
    <property type="protein sequence ID" value="OE9A101753C1"/>
    <property type="gene ID" value="OE9A101753"/>
</dbReference>